<dbReference type="InterPro" id="IPR058979">
    <property type="entry name" value="LysC-like"/>
</dbReference>
<dbReference type="EMBL" id="CP009618">
    <property type="protein sequence ID" value="AIW21344.1"/>
    <property type="molecule type" value="Genomic_DNA"/>
</dbReference>
<dbReference type="Pfam" id="PF23793">
    <property type="entry name" value="LysC"/>
    <property type="match status" value="1"/>
</dbReference>
<accession>A0AAN0SEY1</accession>
<gene>
    <name evidence="1" type="ORF">IX92_20235</name>
</gene>
<proteinExistence type="predicted"/>
<evidence type="ECO:0000313" key="2">
    <source>
        <dbReference type="Proteomes" id="UP000030081"/>
    </source>
</evidence>
<dbReference type="AlphaFoldDB" id="A0AAN0SEY1"/>
<dbReference type="Proteomes" id="UP000030081">
    <property type="component" value="Chromosome 2"/>
</dbReference>
<reference evidence="1 2" key="1">
    <citation type="submission" date="2014-10" db="EMBL/GenBank/DDBJ databases">
        <title>The Complete Genome Sequence for the Shellfish Pathogen Vibrio coralliilyticus RE98 Isolated from a Shellfish Hatchery.</title>
        <authorList>
            <person name="Richards G.P."/>
            <person name="Bono J.L."/>
            <person name="Watson M.A."/>
            <person name="Needleman D.S."/>
        </authorList>
    </citation>
    <scope>NUCLEOTIDE SEQUENCE [LARGE SCALE GENOMIC DNA]</scope>
    <source>
        <strain evidence="1 2">RE98</strain>
    </source>
</reference>
<name>A0AAN0SEY1_9VIBR</name>
<sequence>MSGCTTTEFVTEYKERKVLPPSAYLTKCEQPYSTAPETYGEAVARDPIWYEAWKNCAEKIDSLREYYGYEAE</sequence>
<evidence type="ECO:0000313" key="1">
    <source>
        <dbReference type="EMBL" id="AIW21344.1"/>
    </source>
</evidence>
<organism evidence="1 2">
    <name type="scientific">Vibrio coralliilyticus</name>
    <dbReference type="NCBI Taxonomy" id="190893"/>
    <lineage>
        <taxon>Bacteria</taxon>
        <taxon>Pseudomonadati</taxon>
        <taxon>Pseudomonadota</taxon>
        <taxon>Gammaproteobacteria</taxon>
        <taxon>Vibrionales</taxon>
        <taxon>Vibrionaceae</taxon>
        <taxon>Vibrio</taxon>
    </lineage>
</organism>
<protein>
    <submittedName>
        <fullName evidence="1">Uncharacterized protein</fullName>
    </submittedName>
</protein>
<keyword evidence="2" id="KW-1185">Reference proteome</keyword>
<dbReference type="KEGG" id="vcy:IX92_20235"/>